<name>A0A0R0B0U6_9GAMM</name>
<dbReference type="SUPFAM" id="SSF142921">
    <property type="entry name" value="WGR domain-like"/>
    <property type="match status" value="1"/>
</dbReference>
<protein>
    <recommendedName>
        <fullName evidence="2">WGR domain-containing protein</fullName>
    </recommendedName>
</protein>
<dbReference type="EMBL" id="LLXU01000054">
    <property type="protein sequence ID" value="KRG46611.1"/>
    <property type="molecule type" value="Genomic_DNA"/>
</dbReference>
<dbReference type="InterPro" id="IPR036930">
    <property type="entry name" value="WGR_dom_sf"/>
</dbReference>
<dbReference type="OrthoDB" id="5801306at2"/>
<dbReference type="Proteomes" id="UP000051802">
    <property type="component" value="Unassembled WGS sequence"/>
</dbReference>
<evidence type="ECO:0000256" key="1">
    <source>
        <dbReference type="SAM" id="MobiDB-lite"/>
    </source>
</evidence>
<comment type="caution">
    <text evidence="3">The sequence shown here is derived from an EMBL/GenBank/DDBJ whole genome shotgun (WGS) entry which is preliminary data.</text>
</comment>
<organism evidence="3 4">
    <name type="scientific">Stenotrophomonas panacihumi</name>
    <dbReference type="NCBI Taxonomy" id="676599"/>
    <lineage>
        <taxon>Bacteria</taxon>
        <taxon>Pseudomonadati</taxon>
        <taxon>Pseudomonadota</taxon>
        <taxon>Gammaproteobacteria</taxon>
        <taxon>Lysobacterales</taxon>
        <taxon>Lysobacteraceae</taxon>
        <taxon>Stenotrophomonas</taxon>
    </lineage>
</organism>
<feature type="region of interest" description="Disordered" evidence="1">
    <location>
        <begin position="63"/>
        <end position="84"/>
    </location>
</feature>
<dbReference type="STRING" id="676599.ARC20_00325"/>
<sequence>MRVYLRQPPIGTAPLRYVQLTLAPDLFGGWELVRESGEIGGRIQLRREQYLLQEEAQRAFDKARDSQLKRGYEITPAPGGDDGP</sequence>
<reference evidence="3 4" key="1">
    <citation type="submission" date="2015-10" db="EMBL/GenBank/DDBJ databases">
        <title>Genome sequencing and analysis of members of genus Stenotrophomonas.</title>
        <authorList>
            <person name="Patil P.P."/>
            <person name="Midha S."/>
            <person name="Patil P.B."/>
        </authorList>
    </citation>
    <scope>NUCLEOTIDE SEQUENCE [LARGE SCALE GENOMIC DNA]</scope>
    <source>
        <strain evidence="3 4">JCM 16536</strain>
    </source>
</reference>
<dbReference type="AlphaFoldDB" id="A0A0R0B0U6"/>
<dbReference type="InterPro" id="IPR049809">
    <property type="entry name" value="YehF/YfeS-like_WGR"/>
</dbReference>
<feature type="domain" description="WGR" evidence="2">
    <location>
        <begin position="1"/>
        <end position="73"/>
    </location>
</feature>
<proteinExistence type="predicted"/>
<dbReference type="RefSeq" id="WP_057644650.1">
    <property type="nucleotide sequence ID" value="NZ_LLXU01000054.1"/>
</dbReference>
<accession>A0A0R0B0U6</accession>
<dbReference type="InterPro" id="IPR008893">
    <property type="entry name" value="WGR_domain"/>
</dbReference>
<evidence type="ECO:0000313" key="4">
    <source>
        <dbReference type="Proteomes" id="UP000051802"/>
    </source>
</evidence>
<feature type="compositionally biased region" description="Basic and acidic residues" evidence="1">
    <location>
        <begin position="63"/>
        <end position="72"/>
    </location>
</feature>
<dbReference type="Pfam" id="PF05406">
    <property type="entry name" value="WGR"/>
    <property type="match status" value="1"/>
</dbReference>
<evidence type="ECO:0000313" key="3">
    <source>
        <dbReference type="EMBL" id="KRG46611.1"/>
    </source>
</evidence>
<dbReference type="CDD" id="cd07996">
    <property type="entry name" value="WGR_MMR_like"/>
    <property type="match status" value="1"/>
</dbReference>
<keyword evidence="4" id="KW-1185">Reference proteome</keyword>
<evidence type="ECO:0000259" key="2">
    <source>
        <dbReference type="Pfam" id="PF05406"/>
    </source>
</evidence>
<gene>
    <name evidence="3" type="ORF">ARC20_00325</name>
</gene>